<dbReference type="GO" id="GO:0005886">
    <property type="term" value="C:plasma membrane"/>
    <property type="evidence" value="ECO:0007669"/>
    <property type="project" value="UniProtKB-SubCell"/>
</dbReference>
<evidence type="ECO:0000256" key="6">
    <source>
        <dbReference type="ARBA" id="ARBA00022989"/>
    </source>
</evidence>
<comment type="caution">
    <text evidence="10">The sequence shown here is derived from an EMBL/GenBank/DDBJ whole genome shotgun (WGS) entry which is preliminary data.</text>
</comment>
<evidence type="ECO:0000256" key="8">
    <source>
        <dbReference type="SAM" id="MobiDB-lite"/>
    </source>
</evidence>
<dbReference type="PANTHER" id="PTHR30047">
    <property type="entry name" value="HIGH-AFFINITY CHOLINE TRANSPORT PROTEIN-RELATED"/>
    <property type="match status" value="1"/>
</dbReference>
<name>A0A9Q4IJ34_9CORY</name>
<feature type="transmembrane region" description="Helical" evidence="9">
    <location>
        <begin position="191"/>
        <end position="215"/>
    </location>
</feature>
<evidence type="ECO:0000256" key="5">
    <source>
        <dbReference type="ARBA" id="ARBA00022692"/>
    </source>
</evidence>
<feature type="transmembrane region" description="Helical" evidence="9">
    <location>
        <begin position="319"/>
        <end position="337"/>
    </location>
</feature>
<feature type="compositionally biased region" description="Basic and acidic residues" evidence="8">
    <location>
        <begin position="553"/>
        <end position="580"/>
    </location>
</feature>
<comment type="similarity">
    <text evidence="2">Belongs to the BCCT transporter (TC 2.A.15) family.</text>
</comment>
<dbReference type="NCBIfam" id="TIGR00842">
    <property type="entry name" value="bcct"/>
    <property type="match status" value="1"/>
</dbReference>
<feature type="transmembrane region" description="Helical" evidence="9">
    <location>
        <begin position="446"/>
        <end position="466"/>
    </location>
</feature>
<keyword evidence="7 9" id="KW-0472">Membrane</keyword>
<dbReference type="GO" id="GO:0022857">
    <property type="term" value="F:transmembrane transporter activity"/>
    <property type="evidence" value="ECO:0007669"/>
    <property type="project" value="InterPro"/>
</dbReference>
<keyword evidence="4" id="KW-1003">Cell membrane</keyword>
<feature type="transmembrane region" description="Helical" evidence="9">
    <location>
        <begin position="51"/>
        <end position="70"/>
    </location>
</feature>
<accession>A0A9Q4IJ34</accession>
<dbReference type="RefSeq" id="WP_269028464.1">
    <property type="nucleotide sequence ID" value="NZ_BAABDP010000014.1"/>
</dbReference>
<dbReference type="InterPro" id="IPR000060">
    <property type="entry name" value="BCCT_transptr"/>
</dbReference>
<feature type="compositionally biased region" description="Basic and acidic residues" evidence="8">
    <location>
        <begin position="512"/>
        <end position="527"/>
    </location>
</feature>
<protein>
    <submittedName>
        <fullName evidence="10">BCCT family transporter</fullName>
    </submittedName>
</protein>
<comment type="subcellular location">
    <subcellularLocation>
        <location evidence="1">Cell membrane</location>
        <topology evidence="1">Multi-pass membrane protein</topology>
    </subcellularLocation>
</comment>
<dbReference type="PANTHER" id="PTHR30047:SF7">
    <property type="entry name" value="HIGH-AFFINITY CHOLINE TRANSPORT PROTEIN"/>
    <property type="match status" value="1"/>
</dbReference>
<evidence type="ECO:0000313" key="11">
    <source>
        <dbReference type="Proteomes" id="UP001071110"/>
    </source>
</evidence>
<evidence type="ECO:0000256" key="4">
    <source>
        <dbReference type="ARBA" id="ARBA00022475"/>
    </source>
</evidence>
<dbReference type="Proteomes" id="UP001071110">
    <property type="component" value="Unassembled WGS sequence"/>
</dbReference>
<gene>
    <name evidence="10" type="ORF">NUW87_10480</name>
</gene>
<keyword evidence="11" id="KW-1185">Reference proteome</keyword>
<feature type="transmembrane region" description="Helical" evidence="9">
    <location>
        <begin position="227"/>
        <end position="249"/>
    </location>
</feature>
<evidence type="ECO:0000256" key="3">
    <source>
        <dbReference type="ARBA" id="ARBA00022448"/>
    </source>
</evidence>
<feature type="transmembrane region" description="Helical" evidence="9">
    <location>
        <begin position="472"/>
        <end position="491"/>
    </location>
</feature>
<evidence type="ECO:0000313" key="10">
    <source>
        <dbReference type="EMBL" id="MCZ2221790.1"/>
    </source>
</evidence>
<evidence type="ECO:0000256" key="1">
    <source>
        <dbReference type="ARBA" id="ARBA00004651"/>
    </source>
</evidence>
<keyword evidence="6 9" id="KW-1133">Transmembrane helix</keyword>
<sequence length="580" mass="64310">MARTRRLQSDPLIFFSALGFVLVFVAATLAFGDQARETYAAVSGWLMDHFTWLYVGGVSATLVFLIVVFVSRYGNLRLGDDDDEPEYSYPVWFAMLFAAGMGATLMFWGAAEPLNHAYNPPRGGYDSMSRDAIIQAFQFTYYHFGIHMWVIFTLPGLAVGYFVYKRKMPARMSSMFSPLLGGKVYDAPGKLLDALGIIGTVFGLAVSVGLGVLQISAGMNILWDVPLVTPVQIGIICAITLAASISVATGLDKGVKILSNLNIAGTILLMIFVLLTGPTLKLLGQITESFGIYAQSLPELMFWVDSYNDNPGWHATWTAFYWAWTICWSPFVGMFFARISRGRTVREFIGGTLLLPTTFDLIWFSIFGRAAIDMEEQDPGVLTTPVVEEGDTPQALFTLLADYPLYAVTGTVALVVIVFYFVTSMDSAALVMDMFASGEENKSPTFYRVGWVVAVGLVTGALLFINDSGIEALQQVVIIIALPFFFMYFVMMYSLMKAMNDDSAAARKTRSRTWEKTDTAEKLEQGENKPAPGYDSEGNEVERPELEYDAEDDSWKFPEGFRLDRSGENDTLVDDRRSDQ</sequence>
<evidence type="ECO:0000256" key="9">
    <source>
        <dbReference type="SAM" id="Phobius"/>
    </source>
</evidence>
<feature type="transmembrane region" description="Helical" evidence="9">
    <location>
        <begin position="403"/>
        <end position="425"/>
    </location>
</feature>
<organism evidence="10 11">
    <name type="scientific">Corynebacterium pilbarense</name>
    <dbReference type="NCBI Taxonomy" id="1288393"/>
    <lineage>
        <taxon>Bacteria</taxon>
        <taxon>Bacillati</taxon>
        <taxon>Actinomycetota</taxon>
        <taxon>Actinomycetes</taxon>
        <taxon>Mycobacteriales</taxon>
        <taxon>Corynebacteriaceae</taxon>
        <taxon>Corynebacterium</taxon>
    </lineage>
</organism>
<feature type="region of interest" description="Disordered" evidence="8">
    <location>
        <begin position="508"/>
        <end position="580"/>
    </location>
</feature>
<keyword evidence="5 9" id="KW-0812">Transmembrane</keyword>
<dbReference type="Pfam" id="PF02028">
    <property type="entry name" value="BCCT"/>
    <property type="match status" value="1"/>
</dbReference>
<proteinExistence type="inferred from homology"/>
<evidence type="ECO:0000256" key="7">
    <source>
        <dbReference type="ARBA" id="ARBA00023136"/>
    </source>
</evidence>
<evidence type="ECO:0000256" key="2">
    <source>
        <dbReference type="ARBA" id="ARBA00005658"/>
    </source>
</evidence>
<dbReference type="AlphaFoldDB" id="A0A9Q4IJ34"/>
<feature type="transmembrane region" description="Helical" evidence="9">
    <location>
        <begin position="91"/>
        <end position="111"/>
    </location>
</feature>
<reference evidence="10" key="1">
    <citation type="submission" date="2022-08" db="EMBL/GenBank/DDBJ databases">
        <title>Corynebacterium sp. nov., isolated from clinical breast specimens.</title>
        <authorList>
            <person name="Zhang T."/>
        </authorList>
    </citation>
    <scope>NUCLEOTIDE SEQUENCE</scope>
    <source>
        <strain evidence="10">CCUG 57942</strain>
    </source>
</reference>
<dbReference type="EMBL" id="JANRML010000019">
    <property type="protein sequence ID" value="MCZ2221790.1"/>
    <property type="molecule type" value="Genomic_DNA"/>
</dbReference>
<feature type="transmembrane region" description="Helical" evidence="9">
    <location>
        <begin position="146"/>
        <end position="164"/>
    </location>
</feature>
<feature type="transmembrane region" description="Helical" evidence="9">
    <location>
        <begin position="261"/>
        <end position="280"/>
    </location>
</feature>
<keyword evidence="3" id="KW-0813">Transport</keyword>
<feature type="transmembrane region" description="Helical" evidence="9">
    <location>
        <begin position="12"/>
        <end position="31"/>
    </location>
</feature>
<feature type="transmembrane region" description="Helical" evidence="9">
    <location>
        <begin position="349"/>
        <end position="372"/>
    </location>
</feature>